<keyword evidence="3" id="KW-1185">Reference proteome</keyword>
<dbReference type="EMBL" id="FXTD01000011">
    <property type="protein sequence ID" value="SMO83656.1"/>
    <property type="molecule type" value="Genomic_DNA"/>
</dbReference>
<evidence type="ECO:0000313" key="3">
    <source>
        <dbReference type="Proteomes" id="UP000319712"/>
    </source>
</evidence>
<feature type="compositionally biased region" description="Basic and acidic residues" evidence="1">
    <location>
        <begin position="9"/>
        <end position="21"/>
    </location>
</feature>
<evidence type="ECO:0000256" key="1">
    <source>
        <dbReference type="SAM" id="MobiDB-lite"/>
    </source>
</evidence>
<name>A0A521EIC2_9EURY</name>
<organism evidence="2 3">
    <name type="scientific">Halorubrum cibi</name>
    <dbReference type="NCBI Taxonomy" id="413815"/>
    <lineage>
        <taxon>Archaea</taxon>
        <taxon>Methanobacteriati</taxon>
        <taxon>Methanobacteriota</taxon>
        <taxon>Stenosarchaea group</taxon>
        <taxon>Halobacteria</taxon>
        <taxon>Halobacteriales</taxon>
        <taxon>Haloferacaceae</taxon>
        <taxon>Halorubrum</taxon>
    </lineage>
</organism>
<gene>
    <name evidence="2" type="ORF">SAMN06264867_11116</name>
</gene>
<protein>
    <submittedName>
        <fullName evidence="2">Uncharacterized protein</fullName>
    </submittedName>
</protein>
<dbReference type="Proteomes" id="UP000319712">
    <property type="component" value="Unassembled WGS sequence"/>
</dbReference>
<dbReference type="AlphaFoldDB" id="A0A521EIC2"/>
<reference evidence="2 3" key="1">
    <citation type="submission" date="2017-05" db="EMBL/GenBank/DDBJ databases">
        <authorList>
            <person name="Varghese N."/>
            <person name="Submissions S."/>
        </authorList>
    </citation>
    <scope>NUCLEOTIDE SEQUENCE [LARGE SCALE GENOMIC DNA]</scope>
    <source>
        <strain evidence="2 3">DSM 19504</strain>
    </source>
</reference>
<accession>A0A521EIC2</accession>
<evidence type="ECO:0000313" key="2">
    <source>
        <dbReference type="EMBL" id="SMO83656.1"/>
    </source>
</evidence>
<sequence length="49" mass="5529">MLRYMFFAREDAGTDPDRSRDTSGPGSAAKSDRANRVYSMDQVEISQEI</sequence>
<feature type="region of interest" description="Disordered" evidence="1">
    <location>
        <begin position="9"/>
        <end position="49"/>
    </location>
</feature>
<proteinExistence type="predicted"/>